<evidence type="ECO:0000256" key="14">
    <source>
        <dbReference type="ARBA" id="ARBA00023286"/>
    </source>
</evidence>
<evidence type="ECO:0000256" key="13">
    <source>
        <dbReference type="ARBA" id="ARBA00023170"/>
    </source>
</evidence>
<evidence type="ECO:0000313" key="21">
    <source>
        <dbReference type="RefSeq" id="XP_018008673.1"/>
    </source>
</evidence>
<dbReference type="GO" id="GO:0005789">
    <property type="term" value="C:endoplasmic reticulum membrane"/>
    <property type="evidence" value="ECO:0007669"/>
    <property type="project" value="UniProtKB-SubCell"/>
</dbReference>
<feature type="domain" description="MIR" evidence="19">
    <location>
        <begin position="236"/>
        <end position="292"/>
    </location>
</feature>
<evidence type="ECO:0000256" key="6">
    <source>
        <dbReference type="ARBA" id="ARBA00022692"/>
    </source>
</evidence>
<dbReference type="InterPro" id="IPR016093">
    <property type="entry name" value="MIR_motif"/>
</dbReference>
<keyword evidence="20" id="KW-1185">Reference proteome</keyword>
<dbReference type="FunFam" id="1.25.10.30:FF:000001">
    <property type="entry name" value="Inositol 1,4,5-trisphosphate receptor, type 2"/>
    <property type="match status" value="1"/>
</dbReference>
<evidence type="ECO:0000259" key="19">
    <source>
        <dbReference type="PROSITE" id="PS50919"/>
    </source>
</evidence>
<keyword evidence="9 16" id="KW-0106">Calcium</keyword>
<dbReference type="GO" id="GO:0005220">
    <property type="term" value="F:inositol 1,4,5-trisphosphate-gated calcium channel activity"/>
    <property type="evidence" value="ECO:0007669"/>
    <property type="project" value="UniProtKB-UniRule"/>
</dbReference>
<keyword evidence="8 16" id="KW-0256">Endoplasmic reticulum</keyword>
<organism evidence="20 21">
    <name type="scientific">Hyalella azteca</name>
    <name type="common">Amphipod</name>
    <dbReference type="NCBI Taxonomy" id="294128"/>
    <lineage>
        <taxon>Eukaryota</taxon>
        <taxon>Metazoa</taxon>
        <taxon>Ecdysozoa</taxon>
        <taxon>Arthropoda</taxon>
        <taxon>Crustacea</taxon>
        <taxon>Multicrustacea</taxon>
        <taxon>Malacostraca</taxon>
        <taxon>Eumalacostraca</taxon>
        <taxon>Peracarida</taxon>
        <taxon>Amphipoda</taxon>
        <taxon>Senticaudata</taxon>
        <taxon>Talitrida</taxon>
        <taxon>Talitroidea</taxon>
        <taxon>Hyalellidae</taxon>
        <taxon>Hyalella</taxon>
    </lineage>
</organism>
<keyword evidence="15 16" id="KW-0407">Ion channel</keyword>
<dbReference type="InterPro" id="IPR013662">
    <property type="entry name" value="RIH_assoc-dom"/>
</dbReference>
<dbReference type="InterPro" id="IPR000493">
    <property type="entry name" value="InsP3_rcpt"/>
</dbReference>
<dbReference type="Pfam" id="PF00520">
    <property type="entry name" value="Ion_trans"/>
    <property type="match status" value="1"/>
</dbReference>
<dbReference type="FunFam" id="2.80.10.50:FF:000002">
    <property type="entry name" value="Inositol 1,4,5-trisphosphate receptor type 2"/>
    <property type="match status" value="1"/>
</dbReference>
<dbReference type="GO" id="GO:0051209">
    <property type="term" value="P:release of sequestered calcium ion into cytosol"/>
    <property type="evidence" value="ECO:0007669"/>
    <property type="project" value="UniProtKB-UniRule"/>
</dbReference>
<dbReference type="PANTHER" id="PTHR45816">
    <property type="entry name" value="MIR DOMAIN-CONTAINING PROTEIN"/>
    <property type="match status" value="1"/>
</dbReference>
<evidence type="ECO:0000256" key="16">
    <source>
        <dbReference type="RuleBase" id="RU368044"/>
    </source>
</evidence>
<dbReference type="SUPFAM" id="SSF100909">
    <property type="entry name" value="IP3 receptor type 1 binding core, domain 2"/>
    <property type="match status" value="2"/>
</dbReference>
<evidence type="ECO:0000256" key="8">
    <source>
        <dbReference type="ARBA" id="ARBA00022824"/>
    </source>
</evidence>
<keyword evidence="6 16" id="KW-0812">Transmembrane</keyword>
<dbReference type="GO" id="GO:0070679">
    <property type="term" value="F:inositol 1,4,5 trisphosphate binding"/>
    <property type="evidence" value="ECO:0007669"/>
    <property type="project" value="UniProtKB-UniRule"/>
</dbReference>
<dbReference type="Gene3D" id="1.10.287.70">
    <property type="match status" value="1"/>
</dbReference>
<dbReference type="Gene3D" id="2.80.10.50">
    <property type="match status" value="2"/>
</dbReference>
<dbReference type="OMA" id="GSWLYIM"/>
<evidence type="ECO:0000256" key="5">
    <source>
        <dbReference type="ARBA" id="ARBA00022673"/>
    </source>
</evidence>
<feature type="compositionally biased region" description="Low complexity" evidence="18">
    <location>
        <begin position="976"/>
        <end position="996"/>
    </location>
</feature>
<dbReference type="CDD" id="cd23277">
    <property type="entry name" value="beta-trefoil_MIR_ITPR"/>
    <property type="match status" value="1"/>
</dbReference>
<evidence type="ECO:0000256" key="3">
    <source>
        <dbReference type="ARBA" id="ARBA00022448"/>
    </source>
</evidence>
<keyword evidence="17" id="KW-0175">Coiled coil</keyword>
<comment type="subunit">
    <text evidence="16">Homotetramer.</text>
</comment>
<feature type="transmembrane region" description="Helical" evidence="16">
    <location>
        <begin position="2368"/>
        <end position="2387"/>
    </location>
</feature>
<evidence type="ECO:0000313" key="20">
    <source>
        <dbReference type="Proteomes" id="UP000694843"/>
    </source>
</evidence>
<evidence type="ECO:0000256" key="4">
    <source>
        <dbReference type="ARBA" id="ARBA00022568"/>
    </source>
</evidence>
<evidence type="ECO:0000256" key="15">
    <source>
        <dbReference type="ARBA" id="ARBA00023303"/>
    </source>
</evidence>
<dbReference type="SMART" id="SM00472">
    <property type="entry name" value="MIR"/>
    <property type="match status" value="4"/>
</dbReference>
<keyword evidence="4 16" id="KW-0109">Calcium transport</keyword>
<dbReference type="RefSeq" id="XP_018008673.1">
    <property type="nucleotide sequence ID" value="XM_018153184.2"/>
</dbReference>
<dbReference type="OrthoDB" id="76898at2759"/>
<proteinExistence type="inferred from homology"/>
<comment type="similarity">
    <text evidence="2 16">Belongs to the InsP3 receptor family.</text>
</comment>
<evidence type="ECO:0000256" key="9">
    <source>
        <dbReference type="ARBA" id="ARBA00022837"/>
    </source>
</evidence>
<evidence type="ECO:0000256" key="10">
    <source>
        <dbReference type="ARBA" id="ARBA00022989"/>
    </source>
</evidence>
<dbReference type="CTD" id="40664"/>
<sequence>MGSEMVGGASLLRMGDVVSLYAEGKVNGFISTLGLVDDRVVINPGSGDLSVPPKKFRDCMFKICPSNRYSAQKQFWKAAKQSGGHGTDASLLSRLHQAAETEKKQNEAENKKLLGSVIQYGNSIQLLHLKSNKYVTVNKRLPALLEKNAMRVYMDGNGNEGSWFYINPFYKLRGNGDNVVVGDRVILNPVNARQQMLHVSSMHDLHDHPGCKEVNVLNSTTCWKVCLNMEHRENIDGVLRGGDVVRLFHAEQEKFLTMDYYRKKPVVFLRTTGRSSATAATSSKALWEVEVVQHDPCRGGAGHWDSLFRFKHLSTGQYLAAEVDEDETPDPTRNKLRDPNGGHVFQLVSVPLSNEVATIFEMEPTTLMRADNLVPQNSYVRLRHLCTSTWVHSTSIPIDRDEDKPVMSKVGCAPIKEDKEAFSVVPVLATEVRDLDFANDANEVLAKLARKLEDGKITPLERRYLTTLLQDIIYFVASREDEQNKSDALELIPSVYNRDRQKLLREQSILEQIFKILQAPFTEVEGEAPMLRIEDLNSPRHAAYKNIFRLCYRLLRLAQHDYRKNQEYIAKKFGFMQKQIGYDILAEDTITALLHNNQKLLNEHITANEIETFVGLVRKNMAQWQWRFLDYLKVLCISNNVAIARTQELICKSVLCEANSDILLDTRLVVSEPEILDEDGEPLERETAVVLSWHSGEGPQSIVEMALRARNAVDKEQSEDALVLQYYRHQLDLFSHMCLGRQYLAIDPLSPKLGIELMLKCMEDETLSFELRASFCRLMLHMHIDREPQEKVTPVKYARLWSEIKPEISIVDYDGQTARASPTDGADGGATKDVTSKFVPVIEFVRKYLEFVVTNAISLEDPGQNKLTYEVVNLAQHLVYFGFYSFCDLLSLTKTLLSILDFSCDSLSTVVPGSVVFNAFNPAMGGVTKTIIDMGSVVTHLALATSGVGARMPGCGESLMGAGAGGVSASKATGASSAGGKQVASTGASPKKSASTAKKEDTLLMDTKLKIVEILEFILNVRLDYRISCLLSIFKRESDENASLAAEGNSTPGLKHKNVENIWNMAQNIFDERSNRESELDLDGESGCKLLRVLLHLVMHEYPPLVSRSLKLLFQHFSQRIEVLNSFKQVQLLVQDSDVESYKQIKEDLDDLRNLVEKSELWVYKGRSTDTTSKKKKKKKKDDEEEATEEKKVPAPMQKQGSAIDLGLGPPLETEQIKNYKHMQQILTRMNKLCVVVSSSGNPSPRRNEQRLLRNMGVHSVVLDLLQIPYDKKEDKRMNELIELAHQFLQNFCLGDRQNQVLLHKDIDLFLNPGLLEAKTICAIFKDNAVLCSEVAERVIQHFVQCIETQGRHVQYLKFLQTIVKAEGHFIRRSQDMVMQELLNAEEDVLVFYNDKSSFSAFIEMMKTERNKMDLDEGSQLRYHIELVRLLACCTEGKNASTEIKCQSLLPLDDIVNMVDHPDCIPEVKEAYINFLNHCYIDTEVEMKEIYNSHHIWSLFEKSFLVDMGRVATATPDRRTAERALENYVVNSLMTIISTFFQSKFSDQSQTIQSRQPVFVQLLHAVYRVSQGVLGPHRVNVENCIKTLADVAHKHNISIPSELVEQVASMSQRTNTLLSRHVSVWGKRALRPSTTPTSGRNDHVIIEQDLNSVVSQLELELRPLVTAELSVLVDILYQPHKIFRKGSEAANTCQKQSGGFISRMIAHCKRLLEDKEEDLCIRVLRLLKDMMADPDYGEKGEQLRTVWLKTYLKDAHKKKDVVDTKLKNSLNSRPGDKFLRRSGRSMLEVQTNLAEEGAADLVVELVVNSHSSQNIFIEAVELGIALLEGGNSRIQEILYHKLTNNIDKAQKFFKVFFEKMQDAQLEIRMTVTVNTSDLTQRPSDDKDGLPSTADKPALPARAAKHVNKNGVVVTEEMKKDMDSAVTATVQAISAVRTEKNGDEMLMDDEDAGGGKTGVGVLVEEEEPKLSPKIAVMDPILRCLQLFCENHNTDMQNLLRQQAGKTVYNLVSETLLFLDCICGSTTGGLGLLGLYINEHNVSLINQTLETLTEYCQGPCHENQNCIATHESNGLHIITALILNDINPLAQDKMDLVLELKNSASKLLLAIMESRHDSENAEKILHSMNITQLLDVVGKAYHQESLDDDEMEEGATDEDDVVSPKEVGHNIYILIICRYLSDYIIAIDNLIKQVEQLKIISPKLITNFLNLQISRSNRTLEQIVFPIRDVCKHLTEETKQRVRNTAELDKHNSKVTDFFERFDDMHNEMKWQRKLKRQPVLSAISENMSLWSRLLFLLATTCNIIIAGSFPFDDDPNPGDVVSRQVSLLVWAGVLVALATVIAYPRPLWGYILTGFMIIRLILSQGAEPTLLLLGTINVVLKAIHLVSIMGNKGTFTKNFQQILTDTELIYHVFYLVFCILGLFKPYAYSILMLDVVYREETLFNVIQSVTRNGWSIVLTAALALILIYLFSIIAFVFFRDDFTMDVTKIVPVVPEADSCEAGLGKDCEASQTVAVTERTYVTEEQTENLCTSLRMCIITTLNHGLRNGGGIGDLLRVHSKDNSLFTGRVIYDMLFFFIIIIIILNLIFGVIIDTFADLRSEKQQKEHILQNNCFICGLSRSNFDNREVSYETHIEVEHNMWHYLYFYVLVKEKDKTDFTGPESYVYALVQERQLDWFPRMRAMSLDISEADTETNEARILNAKLDKTQMLIENLVGQLAQLKEEMNEQRKRRQRKGLMPTSSLHSFAAMDSSLQH</sequence>
<evidence type="ECO:0000256" key="2">
    <source>
        <dbReference type="ARBA" id="ARBA00009453"/>
    </source>
</evidence>
<accession>A0A8B7N5U0</accession>
<keyword evidence="10 16" id="KW-1133">Transmembrane helix</keyword>
<feature type="transmembrane region" description="Helical" evidence="16">
    <location>
        <begin position="2320"/>
        <end position="2340"/>
    </location>
</feature>
<dbReference type="InterPro" id="IPR036300">
    <property type="entry name" value="MIR_dom_sf"/>
</dbReference>
<keyword evidence="12 16" id="KW-0472">Membrane</keyword>
<feature type="region of interest" description="Disordered" evidence="18">
    <location>
        <begin position="1876"/>
        <end position="1900"/>
    </location>
</feature>
<dbReference type="InterPro" id="IPR014821">
    <property type="entry name" value="Ins145_P3_rcpt"/>
</dbReference>
<evidence type="ECO:0000256" key="11">
    <source>
        <dbReference type="ARBA" id="ARBA00023065"/>
    </source>
</evidence>
<dbReference type="Proteomes" id="UP000694843">
    <property type="component" value="Unplaced"/>
</dbReference>
<dbReference type="PANTHER" id="PTHR45816:SF4">
    <property type="entry name" value="RYR_IP3R HOMOLOGY ASSOCIATED DOMAIN-CONTAINING PROTEIN"/>
    <property type="match status" value="1"/>
</dbReference>
<feature type="transmembrane region" description="Helical" evidence="16">
    <location>
        <begin position="2288"/>
        <end position="2308"/>
    </location>
</feature>
<comment type="domain">
    <text evidence="16">The receptor contains a calcium channel in its C-terminal extremity. Its large N-terminal cytoplasmic region has the ligand-binding site in the N-terminus and modulatory sites in the middle portion immediately upstream of the channel region.</text>
</comment>
<dbReference type="Pfam" id="PF01365">
    <property type="entry name" value="RYDR_ITPR"/>
    <property type="match status" value="2"/>
</dbReference>
<name>A0A8B7N5U0_HYAAZ</name>
<feature type="transmembrane region" description="Helical" evidence="16">
    <location>
        <begin position="2407"/>
        <end position="2432"/>
    </location>
</feature>
<dbReference type="Pfam" id="PF08454">
    <property type="entry name" value="RIH_assoc"/>
    <property type="match status" value="1"/>
</dbReference>
<evidence type="ECO:0000256" key="18">
    <source>
        <dbReference type="SAM" id="MobiDB-lite"/>
    </source>
</evidence>
<feature type="region of interest" description="Disordered" evidence="18">
    <location>
        <begin position="976"/>
        <end position="997"/>
    </location>
</feature>
<dbReference type="InterPro" id="IPR035910">
    <property type="entry name" value="RyR/IP3R_RIH_dom_sf"/>
</dbReference>
<evidence type="ECO:0000256" key="7">
    <source>
        <dbReference type="ARBA" id="ARBA00022737"/>
    </source>
</evidence>
<dbReference type="SUPFAM" id="SSF82109">
    <property type="entry name" value="MIR domain"/>
    <property type="match status" value="2"/>
</dbReference>
<feature type="region of interest" description="Disordered" evidence="18">
    <location>
        <begin position="1168"/>
        <end position="1205"/>
    </location>
</feature>
<keyword evidence="13 16" id="KW-0675">Receptor</keyword>
<keyword evidence="5 16" id="KW-0107">Calcium channel</keyword>
<dbReference type="Pfam" id="PF02815">
    <property type="entry name" value="MIR"/>
    <property type="match status" value="1"/>
</dbReference>
<protein>
    <recommendedName>
        <fullName evidence="16">Inositol 1,4,5-trisphosphate receptor</fullName>
    </recommendedName>
</protein>
<dbReference type="KEGG" id="hazt:108666338"/>
<dbReference type="FunFam" id="2.80.10.50:FF:000005">
    <property type="entry name" value="Inositol 1,4,5-trisphosphate receptor type 2"/>
    <property type="match status" value="1"/>
</dbReference>
<dbReference type="InterPro" id="IPR015925">
    <property type="entry name" value="Ryanodine_IP3_receptor"/>
</dbReference>
<feature type="transmembrane region" description="Helical" evidence="16">
    <location>
        <begin position="2453"/>
        <end position="2477"/>
    </location>
</feature>
<reference evidence="21" key="1">
    <citation type="submission" date="2025-08" db="UniProtKB">
        <authorList>
            <consortium name="RefSeq"/>
        </authorList>
    </citation>
    <scope>IDENTIFICATION</scope>
</reference>
<dbReference type="GeneID" id="108666338"/>
<keyword evidence="14 16" id="KW-1071">Ligand-gated ion channel</keyword>
<feature type="coiled-coil region" evidence="17">
    <location>
        <begin position="2703"/>
        <end position="2737"/>
    </location>
</feature>
<evidence type="ECO:0000256" key="1">
    <source>
        <dbReference type="ARBA" id="ARBA00004477"/>
    </source>
</evidence>
<gene>
    <name evidence="21" type="primary">LOC108666338</name>
</gene>
<feature type="transmembrane region" description="Helical" evidence="16">
    <location>
        <begin position="2572"/>
        <end position="2595"/>
    </location>
</feature>
<dbReference type="PRINTS" id="PR00779">
    <property type="entry name" value="INSP3RECEPTR"/>
</dbReference>
<keyword evidence="7" id="KW-0677">Repeat</keyword>
<evidence type="ECO:0000256" key="12">
    <source>
        <dbReference type="ARBA" id="ARBA00023136"/>
    </source>
</evidence>
<comment type="subcellular location">
    <subcellularLocation>
        <location evidence="1 16">Endoplasmic reticulum membrane</location>
        <topology evidence="1 16">Multi-pass membrane protein</topology>
    </subcellularLocation>
</comment>
<dbReference type="Pfam" id="PF08709">
    <property type="entry name" value="Ins145_P3_rec"/>
    <property type="match status" value="1"/>
</dbReference>
<dbReference type="Gene3D" id="1.25.10.30">
    <property type="entry name" value="IP3 receptor type 1 binding core, RIH domain"/>
    <property type="match status" value="1"/>
</dbReference>
<dbReference type="InterPro" id="IPR000699">
    <property type="entry name" value="RIH_dom"/>
</dbReference>
<dbReference type="InterPro" id="IPR005821">
    <property type="entry name" value="Ion_trans_dom"/>
</dbReference>
<keyword evidence="11 16" id="KW-0406">Ion transport</keyword>
<feature type="domain" description="MIR" evidence="19">
    <location>
        <begin position="115"/>
        <end position="169"/>
    </location>
</feature>
<dbReference type="PROSITE" id="PS50919">
    <property type="entry name" value="MIR"/>
    <property type="match status" value="2"/>
</dbReference>
<keyword evidence="3 16" id="KW-0813">Transport</keyword>
<evidence type="ECO:0000256" key="17">
    <source>
        <dbReference type="SAM" id="Coils"/>
    </source>
</evidence>
<comment type="function">
    <text evidence="16">Receptor for inositol 1,4,5-trisphosphate, a second messenger that mediates the release of intracellular calcium.</text>
</comment>